<feature type="compositionally biased region" description="Basic residues" evidence="1">
    <location>
        <begin position="129"/>
        <end position="138"/>
    </location>
</feature>
<feature type="region of interest" description="Disordered" evidence="1">
    <location>
        <begin position="659"/>
        <end position="683"/>
    </location>
</feature>
<feature type="compositionally biased region" description="Basic residues" evidence="1">
    <location>
        <begin position="92"/>
        <end position="101"/>
    </location>
</feature>
<protein>
    <submittedName>
        <fullName evidence="2">Uncharacterized protein</fullName>
    </submittedName>
</protein>
<organism evidence="2 3">
    <name type="scientific">Ramazzottius varieornatus</name>
    <name type="common">Water bear</name>
    <name type="synonym">Tardigrade</name>
    <dbReference type="NCBI Taxonomy" id="947166"/>
    <lineage>
        <taxon>Eukaryota</taxon>
        <taxon>Metazoa</taxon>
        <taxon>Ecdysozoa</taxon>
        <taxon>Tardigrada</taxon>
        <taxon>Eutardigrada</taxon>
        <taxon>Parachela</taxon>
        <taxon>Hypsibioidea</taxon>
        <taxon>Ramazzottiidae</taxon>
        <taxon>Ramazzottius</taxon>
    </lineage>
</organism>
<keyword evidence="3" id="KW-1185">Reference proteome</keyword>
<feature type="compositionally biased region" description="Basic and acidic residues" evidence="1">
    <location>
        <begin position="842"/>
        <end position="860"/>
    </location>
</feature>
<dbReference type="Proteomes" id="UP000186922">
    <property type="component" value="Unassembled WGS sequence"/>
</dbReference>
<comment type="caution">
    <text evidence="2">The sequence shown here is derived from an EMBL/GenBank/DDBJ whole genome shotgun (WGS) entry which is preliminary data.</text>
</comment>
<evidence type="ECO:0000256" key="1">
    <source>
        <dbReference type="SAM" id="MobiDB-lite"/>
    </source>
</evidence>
<proteinExistence type="predicted"/>
<feature type="compositionally biased region" description="Polar residues" evidence="1">
    <location>
        <begin position="861"/>
        <end position="875"/>
    </location>
</feature>
<sequence>MEAYGQHLNKLKVPDVVAVEPHPDSGLPPTGEVSSRVDVVKDTVRVVEDPTVGETVQERILVQRTPNLHGNAEVSSESSLSSDEGAHDIEGRKKKSGIKKLGSKISTGFKKLVGKKSHSEDVHHESSHHDHHGHHHTEVKHTIPATVSDNHGFGHHSLSDHQPSIVSAHETTVKSVTTVHPDILAGVPGQFDKSSPLTAPLSGSASDRIIQHNLGTAYATEGMNATRNQLTNVTRNRFETPPEARNTDIGKWEDIQDHSALTTTIKDVHSSSFGSEKYTQPSLASSDLHSQTLAMRQAEGIRSPSKTTGHVVTSTKFESVDVRPAVAETGHLIRSSEEWNLGPTGGSAVETVSDVKKHGEEFSDKFEKIGQHRNSLTGSTSSPPGRSAIEPQLSLPEQRDDYDSRLGSLQQRLGTVTTEERAQTLLRSMAGIVSPPPNLNTELHSLSASRGVDLNVDKSESNLTLLTQEPTPQSFERVSSVAGLERGAPLAADIGSSYGTAQGILGRPSAYAGPVGGHHLRSVAALGLVPQVQQGVQGPAEEHSAGLRTLRDITSVSSVSHTAQPLAPPHVPVTPHNSRADFGFSSGIQGAAGPNLDAALKNLAINENSQPPVCEVGDATSAAGFNRVALSSPMPSSVDMLHDSHQETSVATEQFKAQNEAQRTLQKGSPPPSFEESHEPSPVEQKGVFTSVVETVAGAVGSVVGILQAKAAEASAAEDEYLPFEVKEKTEDVTVETTHHTSSAGEERRGSIVDSVMTSIDNVMHSTVVESMVDSVKAGTATVMEKVMNMVHSGKEATEGPVAVEQTVEVTEEAREPVMVLPISGEFITPADLETQKLASPAEERGIGVRSVQKTEEERTTVTPLGNQSAEGRKL</sequence>
<gene>
    <name evidence="2" type="primary">RvY_13714-1</name>
    <name evidence="2" type="synonym">RvY_13714.1</name>
    <name evidence="2" type="ORF">RvY_13714</name>
</gene>
<feature type="region of interest" description="Disordered" evidence="1">
    <location>
        <begin position="113"/>
        <end position="139"/>
    </location>
</feature>
<feature type="compositionally biased region" description="Basic and acidic residues" evidence="1">
    <location>
        <begin position="117"/>
        <end position="128"/>
    </location>
</feature>
<accession>A0A1D1VR06</accession>
<feature type="region of interest" description="Disordered" evidence="1">
    <location>
        <begin position="63"/>
        <end position="101"/>
    </location>
</feature>
<dbReference type="AlphaFoldDB" id="A0A1D1VR06"/>
<dbReference type="EMBL" id="BDGG01000009">
    <property type="protein sequence ID" value="GAV03266.1"/>
    <property type="molecule type" value="Genomic_DNA"/>
</dbReference>
<feature type="region of interest" description="Disordered" evidence="1">
    <location>
        <begin position="366"/>
        <end position="390"/>
    </location>
</feature>
<reference evidence="2 3" key="1">
    <citation type="journal article" date="2016" name="Nat. Commun.">
        <title>Extremotolerant tardigrade genome and improved radiotolerance of human cultured cells by tardigrade-unique protein.</title>
        <authorList>
            <person name="Hashimoto T."/>
            <person name="Horikawa D.D."/>
            <person name="Saito Y."/>
            <person name="Kuwahara H."/>
            <person name="Kozuka-Hata H."/>
            <person name="Shin-I T."/>
            <person name="Minakuchi Y."/>
            <person name="Ohishi K."/>
            <person name="Motoyama A."/>
            <person name="Aizu T."/>
            <person name="Enomoto A."/>
            <person name="Kondo K."/>
            <person name="Tanaka S."/>
            <person name="Hara Y."/>
            <person name="Koshikawa S."/>
            <person name="Sagara H."/>
            <person name="Miura T."/>
            <person name="Yokobori S."/>
            <person name="Miyagawa K."/>
            <person name="Suzuki Y."/>
            <person name="Kubo T."/>
            <person name="Oyama M."/>
            <person name="Kohara Y."/>
            <person name="Fujiyama A."/>
            <person name="Arakawa K."/>
            <person name="Katayama T."/>
            <person name="Toyoda A."/>
            <person name="Kunieda T."/>
        </authorList>
    </citation>
    <scope>NUCLEOTIDE SEQUENCE [LARGE SCALE GENOMIC DNA]</scope>
    <source>
        <strain evidence="2 3">YOKOZUNA-1</strain>
    </source>
</reference>
<dbReference type="OrthoDB" id="10685867at2759"/>
<name>A0A1D1VR06_RAMVA</name>
<evidence type="ECO:0000313" key="3">
    <source>
        <dbReference type="Proteomes" id="UP000186922"/>
    </source>
</evidence>
<feature type="compositionally biased region" description="Polar residues" evidence="1">
    <location>
        <begin position="372"/>
        <end position="384"/>
    </location>
</feature>
<evidence type="ECO:0000313" key="2">
    <source>
        <dbReference type="EMBL" id="GAV03266.1"/>
    </source>
</evidence>
<feature type="region of interest" description="Disordered" evidence="1">
    <location>
        <begin position="840"/>
        <end position="875"/>
    </location>
</feature>